<evidence type="ECO:0008006" key="5">
    <source>
        <dbReference type="Google" id="ProtNLM"/>
    </source>
</evidence>
<evidence type="ECO:0000313" key="2">
    <source>
        <dbReference type="EMBL" id="MFC6663627.1"/>
    </source>
</evidence>
<feature type="transmembrane region" description="Helical" evidence="1">
    <location>
        <begin position="73"/>
        <end position="90"/>
    </location>
</feature>
<reference evidence="4" key="2">
    <citation type="journal article" date="2019" name="Int. J. Syst. Evol. Microbiol.">
        <title>The Global Catalogue of Microorganisms (GCM) 10K type strain sequencing project: providing services to taxonomists for standard genome sequencing and annotation.</title>
        <authorList>
            <consortium name="The Broad Institute Genomics Platform"/>
            <consortium name="The Broad Institute Genome Sequencing Center for Infectious Disease"/>
            <person name="Wu L."/>
            <person name="Ma J."/>
        </authorList>
    </citation>
    <scope>NUCLEOTIDE SEQUENCE [LARGE SCALE GENOMIC DNA]</scope>
    <source>
        <strain evidence="4">CCUG 63830</strain>
    </source>
</reference>
<sequence>MIHTLILARHKLTPYLPWLILFAGVLLLMLGSDALASGAPGGAPPKGGFLNSVLDPQAGTVCSEVKSLTSSRWLAVFLLIGAAIAIANIYRKQRDGWTNLGWVIVAAAVLGSVWQALAVFGITC</sequence>
<reference evidence="2" key="3">
    <citation type="submission" date="2024-09" db="EMBL/GenBank/DDBJ databases">
        <authorList>
            <person name="Sun Q."/>
            <person name="Mori K."/>
        </authorList>
    </citation>
    <scope>NUCLEOTIDE SEQUENCE</scope>
    <source>
        <strain evidence="2">NBRC 112888</strain>
    </source>
</reference>
<dbReference type="RefSeq" id="WP_224609824.1">
    <property type="nucleotide sequence ID" value="NZ_JAIQXV010000012.1"/>
</dbReference>
<keyword evidence="1" id="KW-0812">Transmembrane</keyword>
<protein>
    <recommendedName>
        <fullName evidence="5">Conjugal transfer protein TrbC</fullName>
    </recommendedName>
</protein>
<keyword evidence="1" id="KW-0472">Membrane</keyword>
<feature type="transmembrane region" description="Helical" evidence="1">
    <location>
        <begin position="102"/>
        <end position="122"/>
    </location>
</feature>
<accession>A0ABW1ZTD2</accession>
<evidence type="ECO:0000313" key="4">
    <source>
        <dbReference type="Proteomes" id="UP001596317"/>
    </source>
</evidence>
<keyword evidence="4" id="KW-1185">Reference proteome</keyword>
<keyword evidence="1" id="KW-1133">Transmembrane helix</keyword>
<name>A0ABW1ZTD2_9DEIO</name>
<evidence type="ECO:0000313" key="3">
    <source>
        <dbReference type="EMBL" id="MFC6663873.1"/>
    </source>
</evidence>
<reference evidence="2" key="1">
    <citation type="journal article" date="2014" name="Int. J. Syst. Evol. Microbiol.">
        <title>Complete genome of a new Firmicutes species belonging to the dominant human colonic microbiota ('Ruminococcus bicirculans') reveals two chromosomes and a selective capacity to utilize plant glucans.</title>
        <authorList>
            <consortium name="NISC Comparative Sequencing Program"/>
            <person name="Wegmann U."/>
            <person name="Louis P."/>
            <person name="Goesmann A."/>
            <person name="Henrissat B."/>
            <person name="Duncan S.H."/>
            <person name="Flint H.J."/>
        </authorList>
    </citation>
    <scope>NUCLEOTIDE SEQUENCE</scope>
    <source>
        <strain evidence="2">NBRC 112888</strain>
    </source>
</reference>
<evidence type="ECO:0000256" key="1">
    <source>
        <dbReference type="SAM" id="Phobius"/>
    </source>
</evidence>
<organism evidence="2 4">
    <name type="scientific">Deinococcus multiflagellatus</name>
    <dbReference type="NCBI Taxonomy" id="1656887"/>
    <lineage>
        <taxon>Bacteria</taxon>
        <taxon>Thermotogati</taxon>
        <taxon>Deinococcota</taxon>
        <taxon>Deinococci</taxon>
        <taxon>Deinococcales</taxon>
        <taxon>Deinococcaceae</taxon>
        <taxon>Deinococcus</taxon>
    </lineage>
</organism>
<gene>
    <name evidence="2" type="ORF">ACFP90_26810</name>
    <name evidence="3" type="ORF">ACFP90_28170</name>
</gene>
<dbReference type="EMBL" id="JBHSWB010000004">
    <property type="protein sequence ID" value="MFC6663627.1"/>
    <property type="molecule type" value="Genomic_DNA"/>
</dbReference>
<dbReference type="Proteomes" id="UP001596317">
    <property type="component" value="Unassembled WGS sequence"/>
</dbReference>
<dbReference type="EMBL" id="JBHSWB010000004">
    <property type="protein sequence ID" value="MFC6663873.1"/>
    <property type="molecule type" value="Genomic_DNA"/>
</dbReference>
<comment type="caution">
    <text evidence="2">The sequence shown here is derived from an EMBL/GenBank/DDBJ whole genome shotgun (WGS) entry which is preliminary data.</text>
</comment>
<proteinExistence type="predicted"/>